<comment type="caution">
    <text evidence="2">The sequence shown here is derived from an EMBL/GenBank/DDBJ whole genome shotgun (WGS) entry which is preliminary data.</text>
</comment>
<proteinExistence type="predicted"/>
<evidence type="ECO:0000313" key="3">
    <source>
        <dbReference type="Proteomes" id="UP001166674"/>
    </source>
</evidence>
<evidence type="ECO:0000313" key="2">
    <source>
        <dbReference type="EMBL" id="MBZ3890549.1"/>
    </source>
</evidence>
<feature type="compositionally biased region" description="Low complexity" evidence="1">
    <location>
        <begin position="19"/>
        <end position="38"/>
    </location>
</feature>
<evidence type="ECO:0000256" key="1">
    <source>
        <dbReference type="SAM" id="MobiDB-lite"/>
    </source>
</evidence>
<reference evidence="2" key="1">
    <citation type="submission" date="2020-03" db="EMBL/GenBank/DDBJ databases">
        <title>Studies in the Genomics of Life Span.</title>
        <authorList>
            <person name="Glass D."/>
        </authorList>
    </citation>
    <scope>NUCLEOTIDE SEQUENCE</scope>
    <source>
        <strain evidence="2">SUZIE</strain>
        <tissue evidence="2">Muscle</tissue>
    </source>
</reference>
<accession>A0AA41TBN9</accession>
<gene>
    <name evidence="2" type="ORF">SUZIE_208515</name>
</gene>
<dbReference type="Proteomes" id="UP001166674">
    <property type="component" value="Unassembled WGS sequence"/>
</dbReference>
<keyword evidence="3" id="KW-1185">Reference proteome</keyword>
<sequence>MGRPGALPPLPAALPPAPLQGSPCAAAAATTGGSGACGPATVVAAAGTAGRTGRRWLGPNRCEEGSAALRPAGQETGETRSVFRLQG</sequence>
<dbReference type="AlphaFoldDB" id="A0AA41TBN9"/>
<organism evidence="2 3">
    <name type="scientific">Sciurus carolinensis</name>
    <name type="common">Eastern gray squirrel</name>
    <dbReference type="NCBI Taxonomy" id="30640"/>
    <lineage>
        <taxon>Eukaryota</taxon>
        <taxon>Metazoa</taxon>
        <taxon>Chordata</taxon>
        <taxon>Craniata</taxon>
        <taxon>Vertebrata</taxon>
        <taxon>Euteleostomi</taxon>
        <taxon>Mammalia</taxon>
        <taxon>Eutheria</taxon>
        <taxon>Euarchontoglires</taxon>
        <taxon>Glires</taxon>
        <taxon>Rodentia</taxon>
        <taxon>Sciuromorpha</taxon>
        <taxon>Sciuridae</taxon>
        <taxon>Sciurinae</taxon>
        <taxon>Sciurini</taxon>
        <taxon>Sciurus</taxon>
    </lineage>
</organism>
<feature type="region of interest" description="Disordered" evidence="1">
    <location>
        <begin position="1"/>
        <end position="38"/>
    </location>
</feature>
<feature type="region of interest" description="Disordered" evidence="1">
    <location>
        <begin position="55"/>
        <end position="87"/>
    </location>
</feature>
<dbReference type="EMBL" id="JAATJV010440411">
    <property type="protein sequence ID" value="MBZ3890549.1"/>
    <property type="molecule type" value="Genomic_DNA"/>
</dbReference>
<protein>
    <submittedName>
        <fullName evidence="2">Uncharacterized protein</fullName>
    </submittedName>
</protein>
<feature type="compositionally biased region" description="Pro residues" evidence="1">
    <location>
        <begin position="1"/>
        <end position="18"/>
    </location>
</feature>
<name>A0AA41TBN9_SCICA</name>